<dbReference type="AlphaFoldDB" id="A0A8D8M4P0"/>
<dbReference type="EMBL" id="HBUF01047938">
    <property type="protein sequence ID" value="CAG6620531.1"/>
    <property type="molecule type" value="Transcribed_RNA"/>
</dbReference>
<name>A0A8D8M4P0_9HEMI</name>
<proteinExistence type="predicted"/>
<evidence type="ECO:0000313" key="1">
    <source>
        <dbReference type="EMBL" id="CAG6620531.1"/>
    </source>
</evidence>
<reference evidence="1" key="1">
    <citation type="submission" date="2021-05" db="EMBL/GenBank/DDBJ databases">
        <authorList>
            <person name="Alioto T."/>
            <person name="Alioto T."/>
            <person name="Gomez Garrido J."/>
        </authorList>
    </citation>
    <scope>NUCLEOTIDE SEQUENCE</scope>
</reference>
<sequence>MQFVCQARGQPGYGRQEVVVDERLALGPRLPSNGWRGGRGDQELLGGCGGLQVLIGGVEGGHGLDEVDVDFGAFPNCDNSVSICSLSSSSPKMSEFMFVMIRDFGSCSSFIKSSRESPRSPVSFRLSMALMIILVSSSSSSIVFEGLSGLMVTELRKTGRGVK</sequence>
<protein>
    <submittedName>
        <fullName evidence="1">Uncharacterized protein</fullName>
    </submittedName>
</protein>
<dbReference type="EMBL" id="HBUF01047934">
    <property type="protein sequence ID" value="CAG6620514.1"/>
    <property type="molecule type" value="Transcribed_RNA"/>
</dbReference>
<accession>A0A8D8M4P0</accession>
<organism evidence="1">
    <name type="scientific">Cacopsylla melanoneura</name>
    <dbReference type="NCBI Taxonomy" id="428564"/>
    <lineage>
        <taxon>Eukaryota</taxon>
        <taxon>Metazoa</taxon>
        <taxon>Ecdysozoa</taxon>
        <taxon>Arthropoda</taxon>
        <taxon>Hexapoda</taxon>
        <taxon>Insecta</taxon>
        <taxon>Pterygota</taxon>
        <taxon>Neoptera</taxon>
        <taxon>Paraneoptera</taxon>
        <taxon>Hemiptera</taxon>
        <taxon>Sternorrhyncha</taxon>
        <taxon>Psylloidea</taxon>
        <taxon>Psyllidae</taxon>
        <taxon>Psyllinae</taxon>
        <taxon>Cacopsylla</taxon>
    </lineage>
</organism>